<feature type="region of interest" description="Disordered" evidence="12">
    <location>
        <begin position="522"/>
        <end position="557"/>
    </location>
</feature>
<keyword evidence="5" id="KW-0158">Chromosome</keyword>
<dbReference type="PANTHER" id="PTHR13108">
    <property type="entry name" value="CONDENSIN COMPLEX SUBUNIT 2"/>
    <property type="match status" value="1"/>
</dbReference>
<accession>A0A8D0AAC5</accession>
<evidence type="ECO:0000256" key="2">
    <source>
        <dbReference type="ARBA" id="ARBA00004496"/>
    </source>
</evidence>
<feature type="compositionally biased region" description="Polar residues" evidence="12">
    <location>
        <begin position="198"/>
        <end position="207"/>
    </location>
</feature>
<keyword evidence="6" id="KW-0963">Cytoplasm</keyword>
<keyword evidence="7 11" id="KW-0132">Cell division</keyword>
<comment type="subcellular location">
    <subcellularLocation>
        <location evidence="1">Chromosome</location>
    </subcellularLocation>
    <subcellularLocation>
        <location evidence="2">Cytoplasm</location>
    </subcellularLocation>
</comment>
<keyword evidence="8 11" id="KW-0498">Mitosis</keyword>
<dbReference type="InterPro" id="IPR022816">
    <property type="entry name" value="Condensin_barren_su2"/>
</dbReference>
<organism evidence="13 14">
    <name type="scientific">Sander lucioperca</name>
    <name type="common">Pike-perch</name>
    <name type="synonym">Perca lucioperca</name>
    <dbReference type="NCBI Taxonomy" id="283035"/>
    <lineage>
        <taxon>Eukaryota</taxon>
        <taxon>Metazoa</taxon>
        <taxon>Chordata</taxon>
        <taxon>Craniata</taxon>
        <taxon>Vertebrata</taxon>
        <taxon>Euteleostomi</taxon>
        <taxon>Actinopterygii</taxon>
        <taxon>Neopterygii</taxon>
        <taxon>Teleostei</taxon>
        <taxon>Neoteleostei</taxon>
        <taxon>Acanthomorphata</taxon>
        <taxon>Eupercaria</taxon>
        <taxon>Perciformes</taxon>
        <taxon>Percoidei</taxon>
        <taxon>Percidae</taxon>
        <taxon>Luciopercinae</taxon>
        <taxon>Sander</taxon>
    </lineage>
</organism>
<dbReference type="GO" id="GO:0005737">
    <property type="term" value="C:cytoplasm"/>
    <property type="evidence" value="ECO:0007669"/>
    <property type="project" value="UniProtKB-SubCell"/>
</dbReference>
<keyword evidence="14" id="KW-1185">Reference proteome</keyword>
<comment type="function">
    <text evidence="11">Regulatory subunit of the condensin complex, a complex required for conversion of interphase chromatin into mitotic-like condense chromosomes.</text>
</comment>
<proteinExistence type="inferred from homology"/>
<evidence type="ECO:0000256" key="9">
    <source>
        <dbReference type="ARBA" id="ARBA00023067"/>
    </source>
</evidence>
<name>A0A8D0AAC5_SANLU</name>
<dbReference type="GO" id="GO:0051301">
    <property type="term" value="P:cell division"/>
    <property type="evidence" value="ECO:0007669"/>
    <property type="project" value="UniProtKB-KW"/>
</dbReference>
<keyword evidence="10 11" id="KW-0131">Cell cycle</keyword>
<evidence type="ECO:0000313" key="13">
    <source>
        <dbReference type="Ensembl" id="ENSSLUP00000049250.1"/>
    </source>
</evidence>
<evidence type="ECO:0000313" key="14">
    <source>
        <dbReference type="Proteomes" id="UP000694568"/>
    </source>
</evidence>
<dbReference type="Ensembl" id="ENSSLUT00000050719.1">
    <property type="protein sequence ID" value="ENSSLUP00000049250.1"/>
    <property type="gene ID" value="ENSSLUG00000021506.1"/>
</dbReference>
<evidence type="ECO:0000256" key="11">
    <source>
        <dbReference type="PIRNR" id="PIRNR017126"/>
    </source>
</evidence>
<dbReference type="Pfam" id="PF05786">
    <property type="entry name" value="Cnd2"/>
    <property type="match status" value="1"/>
</dbReference>
<gene>
    <name evidence="13" type="primary">ncaph</name>
</gene>
<evidence type="ECO:0000256" key="5">
    <source>
        <dbReference type="ARBA" id="ARBA00022454"/>
    </source>
</evidence>
<dbReference type="Proteomes" id="UP000694568">
    <property type="component" value="Unplaced"/>
</dbReference>
<dbReference type="GO" id="GO:0000796">
    <property type="term" value="C:condensin complex"/>
    <property type="evidence" value="ECO:0007669"/>
    <property type="project" value="InterPro"/>
</dbReference>
<sequence>MSAASTPVSRIRPGWTASSLKNKGVSSPVSCSTPLLAAFNDDDRERRQRRRSRVIDLQSANDSSITDSASHSAAGTPAAVPKLSNAQISEHYSTCIKLSTENKITTKNAFGLHLIDYMADILKQKDSELTNFKVAAGTLDASTKIYAVRVDAVHADAYRVLGGLGAETKPGEENEGGAAGDATAKQPKKKRPPKRTVEQNLSNINSAESERKCEVDPMFQRMATSFDESSTAGVFLSVLFSENSRCELLFPSYMTLLQSRPSYSPPPPQGVSASPFMAGLQRSKEKSSICPSLQDFSFTSWNPEQTMNQLLDKMKQGEHVFDVNAEPEPEPEEDDCPDYDADYEEGMGDCEERAKEYKDGCEASGSGKGRDVIPIGEGDIATMCLQLSSQPREYSYFSPRTMATWAGPGYWQFKPKHKLDHLPDKETRKRKPKKTFEIDLNDDVNFDTYFRTTRAATTNSKSALTASNKKTTLPADFQFSPETLSQLSLTSSSVKGQKRLSGELGEGIGDYDYNNANDTANFCPGLQAGDSDDDVEGFAGSDDTQPSGDSIPPPSQDLEGISTYGEEDLVPEPHRVNKIEINYAKTAKKMDMKRLKNSMWTLLAENPENPTENDFMECEISLSLSLSLCVWLWSRLPNTMAQNLSVPLAFVALLHLANEKVRVFFYGLRNAVLFNI</sequence>
<dbReference type="PANTHER" id="PTHR13108:SF9">
    <property type="entry name" value="CONDENSIN COMPLEX SUBUNIT 2"/>
    <property type="match status" value="1"/>
</dbReference>
<keyword evidence="9 11" id="KW-0226">DNA condensation</keyword>
<evidence type="ECO:0000256" key="6">
    <source>
        <dbReference type="ARBA" id="ARBA00022490"/>
    </source>
</evidence>
<evidence type="ECO:0000256" key="4">
    <source>
        <dbReference type="ARBA" id="ARBA00016065"/>
    </source>
</evidence>
<feature type="compositionally biased region" description="Polar residues" evidence="12">
    <location>
        <begin position="58"/>
        <end position="73"/>
    </location>
</feature>
<evidence type="ECO:0000256" key="1">
    <source>
        <dbReference type="ARBA" id="ARBA00004286"/>
    </source>
</evidence>
<dbReference type="GeneTree" id="ENSGT00390000004149"/>
<evidence type="ECO:0000256" key="10">
    <source>
        <dbReference type="ARBA" id="ARBA00023306"/>
    </source>
</evidence>
<evidence type="ECO:0000256" key="12">
    <source>
        <dbReference type="SAM" id="MobiDB-lite"/>
    </source>
</evidence>
<feature type="compositionally biased region" description="Polar residues" evidence="12">
    <location>
        <begin position="16"/>
        <end position="33"/>
    </location>
</feature>
<dbReference type="PIRSF" id="PIRSF017126">
    <property type="entry name" value="Condensin_H"/>
    <property type="match status" value="1"/>
</dbReference>
<feature type="region of interest" description="Disordered" evidence="12">
    <location>
        <begin position="1"/>
        <end position="79"/>
    </location>
</feature>
<evidence type="ECO:0000256" key="8">
    <source>
        <dbReference type="ARBA" id="ARBA00022776"/>
    </source>
</evidence>
<dbReference type="GO" id="GO:0007076">
    <property type="term" value="P:mitotic chromosome condensation"/>
    <property type="evidence" value="ECO:0007669"/>
    <property type="project" value="InterPro"/>
</dbReference>
<dbReference type="GO" id="GO:0003682">
    <property type="term" value="F:chromatin binding"/>
    <property type="evidence" value="ECO:0007669"/>
    <property type="project" value="TreeGrafter"/>
</dbReference>
<comment type="similarity">
    <text evidence="3 11">Belongs to the CND2 (condensin subunit 2) family.</text>
</comment>
<reference evidence="13" key="1">
    <citation type="submission" date="2025-08" db="UniProtKB">
        <authorList>
            <consortium name="Ensembl"/>
        </authorList>
    </citation>
    <scope>IDENTIFICATION</scope>
</reference>
<dbReference type="AlphaFoldDB" id="A0A8D0AAC5"/>
<evidence type="ECO:0000256" key="7">
    <source>
        <dbReference type="ARBA" id="ARBA00022618"/>
    </source>
</evidence>
<protein>
    <recommendedName>
        <fullName evidence="4 11">Condensin complex subunit 2</fullName>
    </recommendedName>
</protein>
<reference evidence="13" key="2">
    <citation type="submission" date="2025-09" db="UniProtKB">
        <authorList>
            <consortium name="Ensembl"/>
        </authorList>
    </citation>
    <scope>IDENTIFICATION</scope>
</reference>
<feature type="region of interest" description="Disordered" evidence="12">
    <location>
        <begin position="165"/>
        <end position="212"/>
    </location>
</feature>
<evidence type="ECO:0000256" key="3">
    <source>
        <dbReference type="ARBA" id="ARBA00009471"/>
    </source>
</evidence>